<dbReference type="InterPro" id="IPR036969">
    <property type="entry name" value="Citrate_synthase_sf"/>
</dbReference>
<dbReference type="InterPro" id="IPR002020">
    <property type="entry name" value="Citrate_synthase"/>
</dbReference>
<accession>A0LIG9</accession>
<dbReference type="GO" id="GO:0005975">
    <property type="term" value="P:carbohydrate metabolic process"/>
    <property type="evidence" value="ECO:0007669"/>
    <property type="project" value="TreeGrafter"/>
</dbReference>
<dbReference type="SUPFAM" id="SSF48256">
    <property type="entry name" value="Citrate synthase"/>
    <property type="match status" value="1"/>
</dbReference>
<dbReference type="RefSeq" id="WP_011698392.1">
    <property type="nucleotide sequence ID" value="NC_008554.1"/>
</dbReference>
<dbReference type="Pfam" id="PF00285">
    <property type="entry name" value="Citrate_synt"/>
    <property type="match status" value="1"/>
</dbReference>
<keyword evidence="3 5" id="KW-0808">Transferase</keyword>
<dbReference type="InterPro" id="IPR016143">
    <property type="entry name" value="Citrate_synth-like_sm_a-sub"/>
</dbReference>
<dbReference type="PANTHER" id="PTHR11739">
    <property type="entry name" value="CITRATE SYNTHASE"/>
    <property type="match status" value="1"/>
</dbReference>
<keyword evidence="7" id="KW-0012">Acyltransferase</keyword>
<comment type="catalytic activity">
    <reaction evidence="4">
        <text>oxaloacetate + acetyl-CoA + H2O = citrate + CoA + H(+)</text>
        <dbReference type="Rhea" id="RHEA:16845"/>
        <dbReference type="ChEBI" id="CHEBI:15377"/>
        <dbReference type="ChEBI" id="CHEBI:15378"/>
        <dbReference type="ChEBI" id="CHEBI:16452"/>
        <dbReference type="ChEBI" id="CHEBI:16947"/>
        <dbReference type="ChEBI" id="CHEBI:57287"/>
        <dbReference type="ChEBI" id="CHEBI:57288"/>
        <dbReference type="EC" id="2.3.3.16"/>
    </reaction>
</comment>
<dbReference type="Proteomes" id="UP000001784">
    <property type="component" value="Chromosome"/>
</dbReference>
<evidence type="ECO:0000256" key="5">
    <source>
        <dbReference type="PIRNR" id="PIRNR001369"/>
    </source>
</evidence>
<proteinExistence type="inferred from homology"/>
<dbReference type="InterPro" id="IPR016142">
    <property type="entry name" value="Citrate_synth-like_lrg_a-sub"/>
</dbReference>
<dbReference type="KEGG" id="sfu:Sfum_1533"/>
<name>A0LIG9_SYNFM</name>
<dbReference type="PANTHER" id="PTHR11739:SF4">
    <property type="entry name" value="CITRATE SYNTHASE, PEROXISOMAL"/>
    <property type="match status" value="1"/>
</dbReference>
<sequence>METDVSFKNIGLRGITVADTKISYIDGVRGILIYRGFRIEDLAEISSFEETAYLLLNGGLPDKEGLAAFRDALTAAGRLPDEISESFKLWPRRSDPMDIIQASVPILAMIDPELAAESREANLRKAIRVIARLPEIITTWHRMRNGLQPLPHDPKLGHAGNFLWKLTGKKPEEEMARAFEVSLILQADHAFSASTFACREVVSTRAHLYAGVTAGVGALSGILHGGSNALVMRVMFDMIDQGMTTKDIGAWVKGKLDRREKIMGMGHAVYKTTDPRAEILKGLCENVAIKTEREEWFNFLRAIETECIREFEKRGKRKIKANVDFYSGLLCAMLGIPLDIMTPVFAMAIAVGWCSHIIEEKFGDAQGKPVLYRPESKYVGHYCGQFGCTYLPIEQR</sequence>
<dbReference type="PRINTS" id="PR00143">
    <property type="entry name" value="CITRTSNTHASE"/>
</dbReference>
<reference evidence="7 8" key="1">
    <citation type="submission" date="2006-10" db="EMBL/GenBank/DDBJ databases">
        <title>Complete sequence of Syntrophobacter fumaroxidans MPOB.</title>
        <authorList>
            <consortium name="US DOE Joint Genome Institute"/>
            <person name="Copeland A."/>
            <person name="Lucas S."/>
            <person name="Lapidus A."/>
            <person name="Barry K."/>
            <person name="Detter J.C."/>
            <person name="Glavina del Rio T."/>
            <person name="Hammon N."/>
            <person name="Israni S."/>
            <person name="Pitluck S."/>
            <person name="Goltsman E.G."/>
            <person name="Martinez M."/>
            <person name="Schmutz J."/>
            <person name="Larimer F."/>
            <person name="Land M."/>
            <person name="Hauser L."/>
            <person name="Kyrpides N."/>
            <person name="Kim E."/>
            <person name="Boone D.R."/>
            <person name="Brockman F."/>
            <person name="Culley D."/>
            <person name="Ferry J."/>
            <person name="Gunsalus R."/>
            <person name="McInerney M.J."/>
            <person name="Morrison M."/>
            <person name="Plugge C."/>
            <person name="Rohlin L."/>
            <person name="Scholten J."/>
            <person name="Sieber J."/>
            <person name="Stams A.J.M."/>
            <person name="Worm P."/>
            <person name="Henstra A.M."/>
            <person name="Richardson P."/>
        </authorList>
    </citation>
    <scope>NUCLEOTIDE SEQUENCE [LARGE SCALE GENOMIC DNA]</scope>
    <source>
        <strain evidence="8">DSM 10017 / MPOB</strain>
    </source>
</reference>
<comment type="similarity">
    <text evidence="2 5">Belongs to the citrate synthase family.</text>
</comment>
<evidence type="ECO:0000256" key="1">
    <source>
        <dbReference type="ARBA" id="ARBA00004751"/>
    </source>
</evidence>
<dbReference type="CDD" id="cd06110">
    <property type="entry name" value="BSuCS-II_like"/>
    <property type="match status" value="1"/>
</dbReference>
<evidence type="ECO:0000313" key="7">
    <source>
        <dbReference type="EMBL" id="ABK17221.1"/>
    </source>
</evidence>
<dbReference type="STRING" id="335543.Sfum_1533"/>
<dbReference type="HOGENOM" id="CLU_025068_2_1_7"/>
<dbReference type="Gene3D" id="1.10.580.10">
    <property type="entry name" value="Citrate Synthase, domain 1"/>
    <property type="match status" value="1"/>
</dbReference>
<dbReference type="eggNOG" id="COG0372">
    <property type="taxonomic scope" value="Bacteria"/>
</dbReference>
<comment type="pathway">
    <text evidence="1">Carbohydrate metabolism; tricarboxylic acid cycle; isocitrate from oxaloacetate: step 1/2.</text>
</comment>
<dbReference type="EMBL" id="CP000478">
    <property type="protein sequence ID" value="ABK17221.1"/>
    <property type="molecule type" value="Genomic_DNA"/>
</dbReference>
<dbReference type="UniPathway" id="UPA00223">
    <property type="reaction ID" value="UER00717"/>
</dbReference>
<evidence type="ECO:0000313" key="8">
    <source>
        <dbReference type="Proteomes" id="UP000001784"/>
    </source>
</evidence>
<dbReference type="GO" id="GO:0006099">
    <property type="term" value="P:tricarboxylic acid cycle"/>
    <property type="evidence" value="ECO:0007669"/>
    <property type="project" value="UniProtKB-UniPathway"/>
</dbReference>
<protein>
    <recommendedName>
        <fullName evidence="5">Citrate synthase</fullName>
    </recommendedName>
</protein>
<evidence type="ECO:0000256" key="3">
    <source>
        <dbReference type="ARBA" id="ARBA00022679"/>
    </source>
</evidence>
<evidence type="ECO:0000256" key="4">
    <source>
        <dbReference type="ARBA" id="ARBA00049288"/>
    </source>
</evidence>
<dbReference type="InParanoid" id="A0LIG9"/>
<evidence type="ECO:0000256" key="2">
    <source>
        <dbReference type="ARBA" id="ARBA00010566"/>
    </source>
</evidence>
<keyword evidence="8" id="KW-1185">Reference proteome</keyword>
<dbReference type="AlphaFoldDB" id="A0LIG9"/>
<dbReference type="InterPro" id="IPR024176">
    <property type="entry name" value="Citrate_synthase_bac-typ"/>
</dbReference>
<feature type="active site" evidence="6">
    <location>
        <position position="324"/>
    </location>
</feature>
<gene>
    <name evidence="7" type="ordered locus">Sfum_1533</name>
</gene>
<dbReference type="FunCoup" id="A0LIG9">
    <property type="interactions" value="259"/>
</dbReference>
<dbReference type="OrthoDB" id="9800864at2"/>
<evidence type="ECO:0000256" key="6">
    <source>
        <dbReference type="PIRSR" id="PIRSR001369-1"/>
    </source>
</evidence>
<feature type="active site" evidence="6">
    <location>
        <position position="267"/>
    </location>
</feature>
<organism evidence="7 8">
    <name type="scientific">Syntrophobacter fumaroxidans (strain DSM 10017 / MPOB)</name>
    <dbReference type="NCBI Taxonomy" id="335543"/>
    <lineage>
        <taxon>Bacteria</taxon>
        <taxon>Pseudomonadati</taxon>
        <taxon>Thermodesulfobacteriota</taxon>
        <taxon>Syntrophobacteria</taxon>
        <taxon>Syntrophobacterales</taxon>
        <taxon>Syntrophobacteraceae</taxon>
        <taxon>Syntrophobacter</taxon>
    </lineage>
</organism>
<dbReference type="PIRSF" id="PIRSF001369">
    <property type="entry name" value="Citrate_synth"/>
    <property type="match status" value="1"/>
</dbReference>
<dbReference type="GO" id="GO:0036440">
    <property type="term" value="F:citrate synthase activity"/>
    <property type="evidence" value="ECO:0007669"/>
    <property type="project" value="UniProtKB-EC"/>
</dbReference>
<dbReference type="Gene3D" id="1.10.230.10">
    <property type="entry name" value="Cytochrome P450-Terp, domain 2"/>
    <property type="match status" value="1"/>
</dbReference>